<accession>A0A6P0CB11</accession>
<reference evidence="1 2" key="1">
    <citation type="submission" date="2020-01" db="EMBL/GenBank/DDBJ databases">
        <title>Sulfitobacter sediminilitoris sp. nov., isolated from a tidal flat.</title>
        <authorList>
            <person name="Park S."/>
            <person name="Yoon J.-H."/>
        </authorList>
    </citation>
    <scope>NUCLEOTIDE SEQUENCE [LARGE SCALE GENOMIC DNA]</scope>
    <source>
        <strain evidence="1 2">JBTF-M27</strain>
    </source>
</reference>
<dbReference type="AlphaFoldDB" id="A0A6P0CB11"/>
<dbReference type="Proteomes" id="UP000468591">
    <property type="component" value="Unassembled WGS sequence"/>
</dbReference>
<dbReference type="EMBL" id="JAABNT010000004">
    <property type="protein sequence ID" value="NEK22375.1"/>
    <property type="molecule type" value="Genomic_DNA"/>
</dbReference>
<dbReference type="RefSeq" id="WP_164353304.1">
    <property type="nucleotide sequence ID" value="NZ_JAABNT010000004.1"/>
</dbReference>
<gene>
    <name evidence="1" type="ORF">GV827_08180</name>
</gene>
<sequence length="289" mass="33764">MQYSSLTEMIAAERAALAKGPIALILVEDDVEVATTLRHHQQMGFKSTIVLMPAVFDLPRDLQETVIRVDYDMYVEQALETAINALMEPAAGQWIYYCYSAEYFFFPFSETRNIIEMLAFHTEERRDAMLAYVIDLYADDLHQFPDAVSLDNAHMDRSGYYALARPDAENHSHPKERQLDFFGGLRWRYEEHVPIVRRKIDRIPLFRAKKGLKIRWDHTFSDEEYNTYACPWHHNITGAICSFRTAKALKTNPGSKFEIDTFKWHNSAPFEWHSRQLLDLGLMEPGQWF</sequence>
<name>A0A6P0CB11_9RHOB</name>
<proteinExistence type="predicted"/>
<organism evidence="1 2">
    <name type="scientific">Sulfitobacter sediminilitoris</name>
    <dbReference type="NCBI Taxonomy" id="2698830"/>
    <lineage>
        <taxon>Bacteria</taxon>
        <taxon>Pseudomonadati</taxon>
        <taxon>Pseudomonadota</taxon>
        <taxon>Alphaproteobacteria</taxon>
        <taxon>Rhodobacterales</taxon>
        <taxon>Roseobacteraceae</taxon>
        <taxon>Sulfitobacter</taxon>
    </lineage>
</organism>
<evidence type="ECO:0000313" key="1">
    <source>
        <dbReference type="EMBL" id="NEK22375.1"/>
    </source>
</evidence>
<evidence type="ECO:0000313" key="2">
    <source>
        <dbReference type="Proteomes" id="UP000468591"/>
    </source>
</evidence>
<keyword evidence="2" id="KW-1185">Reference proteome</keyword>
<protein>
    <submittedName>
        <fullName evidence="1">Uncharacterized protein</fullName>
    </submittedName>
</protein>
<comment type="caution">
    <text evidence="1">The sequence shown here is derived from an EMBL/GenBank/DDBJ whole genome shotgun (WGS) entry which is preliminary data.</text>
</comment>